<evidence type="ECO:0000313" key="9">
    <source>
        <dbReference type="EMBL" id="KRL96426.1"/>
    </source>
</evidence>
<dbReference type="EMBL" id="AZGC01000007">
    <property type="protein sequence ID" value="KRL96426.1"/>
    <property type="molecule type" value="Genomic_DNA"/>
</dbReference>
<sequence>MFKWLKITKRKVLFVIGLYVTFYFDGALSANMARGLFGERVIMVSHLALLWLVMAQVWGRNAHLPVLTGSVIVGLGTDIYYSGIVGLAVFGLPLLVWLNQLLLSRVKLVGLWQAGYLLASVAVYELYLYGIESLLGLIHVGIVTFMIRIFLPTLILNLVYIILLSGFVIRLYQGHWLLKPVKRNPRAKVN</sequence>
<evidence type="ECO:0000256" key="6">
    <source>
        <dbReference type="ARBA" id="ARBA00022989"/>
    </source>
</evidence>
<keyword evidence="3" id="KW-1003">Cell membrane</keyword>
<dbReference type="OrthoDB" id="2148512at2"/>
<dbReference type="GO" id="GO:0005886">
    <property type="term" value="C:plasma membrane"/>
    <property type="evidence" value="ECO:0007669"/>
    <property type="project" value="UniProtKB-SubCell"/>
</dbReference>
<dbReference type="STRING" id="417373.GCA_001570685_01219"/>
<comment type="subcellular location">
    <subcellularLocation>
        <location evidence="1">Cell membrane</location>
        <topology evidence="1">Multi-pass membrane protein</topology>
    </subcellularLocation>
</comment>
<evidence type="ECO:0000256" key="3">
    <source>
        <dbReference type="ARBA" id="ARBA00022475"/>
    </source>
</evidence>
<dbReference type="AlphaFoldDB" id="A0A0R1UY49"/>
<evidence type="ECO:0000256" key="5">
    <source>
        <dbReference type="ARBA" id="ARBA00022960"/>
    </source>
</evidence>
<gene>
    <name evidence="9" type="ORF">FC21_GL000043</name>
</gene>
<keyword evidence="7 8" id="KW-0472">Membrane</keyword>
<evidence type="ECO:0000256" key="7">
    <source>
        <dbReference type="ARBA" id="ARBA00023136"/>
    </source>
</evidence>
<keyword evidence="10" id="KW-1185">Reference proteome</keyword>
<evidence type="ECO:0000313" key="10">
    <source>
        <dbReference type="Proteomes" id="UP000051084"/>
    </source>
</evidence>
<evidence type="ECO:0000256" key="2">
    <source>
        <dbReference type="ARBA" id="ARBA00007776"/>
    </source>
</evidence>
<evidence type="ECO:0000256" key="1">
    <source>
        <dbReference type="ARBA" id="ARBA00004651"/>
    </source>
</evidence>
<name>A0A0R1UY49_9LACO</name>
<reference evidence="9 10" key="1">
    <citation type="journal article" date="2015" name="Genome Announc.">
        <title>Expanding the biotechnology potential of lactobacilli through comparative genomics of 213 strains and associated genera.</title>
        <authorList>
            <person name="Sun Z."/>
            <person name="Harris H.M."/>
            <person name="McCann A."/>
            <person name="Guo C."/>
            <person name="Argimon S."/>
            <person name="Zhang W."/>
            <person name="Yang X."/>
            <person name="Jeffery I.B."/>
            <person name="Cooney J.C."/>
            <person name="Kagawa T.F."/>
            <person name="Liu W."/>
            <person name="Song Y."/>
            <person name="Salvetti E."/>
            <person name="Wrobel A."/>
            <person name="Rasinkangas P."/>
            <person name="Parkhill J."/>
            <person name="Rea M.C."/>
            <person name="O'Sullivan O."/>
            <person name="Ritari J."/>
            <person name="Douillard F.P."/>
            <person name="Paul Ross R."/>
            <person name="Yang R."/>
            <person name="Briner A.E."/>
            <person name="Felis G.E."/>
            <person name="de Vos W.M."/>
            <person name="Barrangou R."/>
            <person name="Klaenhammer T.R."/>
            <person name="Caufield P.W."/>
            <person name="Cui Y."/>
            <person name="Zhang H."/>
            <person name="O'Toole P.W."/>
        </authorList>
    </citation>
    <scope>NUCLEOTIDE SEQUENCE [LARGE SCALE GENOMIC DNA]</scope>
    <source>
        <strain evidence="9 10">DSM 18793</strain>
    </source>
</reference>
<dbReference type="RefSeq" id="WP_056995234.1">
    <property type="nucleotide sequence ID" value="NZ_AZGC01000007.1"/>
</dbReference>
<feature type="transmembrane region" description="Helical" evidence="8">
    <location>
        <begin position="41"/>
        <end position="59"/>
    </location>
</feature>
<feature type="transmembrane region" description="Helical" evidence="8">
    <location>
        <begin position="149"/>
        <end position="172"/>
    </location>
</feature>
<feature type="transmembrane region" description="Helical" evidence="8">
    <location>
        <begin position="12"/>
        <end position="29"/>
    </location>
</feature>
<dbReference type="InterPro" id="IPR007227">
    <property type="entry name" value="Cell_shape_determining_MreD"/>
</dbReference>
<comment type="caution">
    <text evidence="9">The sequence shown here is derived from an EMBL/GenBank/DDBJ whole genome shotgun (WGS) entry which is preliminary data.</text>
</comment>
<keyword evidence="5" id="KW-0133">Cell shape</keyword>
<organism evidence="9 10">
    <name type="scientific">Limosilactobacillus equigenerosi DSM 18793 = JCM 14505</name>
    <dbReference type="NCBI Taxonomy" id="1423742"/>
    <lineage>
        <taxon>Bacteria</taxon>
        <taxon>Bacillati</taxon>
        <taxon>Bacillota</taxon>
        <taxon>Bacilli</taxon>
        <taxon>Lactobacillales</taxon>
        <taxon>Lactobacillaceae</taxon>
        <taxon>Limosilactobacillus</taxon>
    </lineage>
</organism>
<dbReference type="GO" id="GO:0008360">
    <property type="term" value="P:regulation of cell shape"/>
    <property type="evidence" value="ECO:0007669"/>
    <property type="project" value="UniProtKB-KW"/>
</dbReference>
<keyword evidence="6 8" id="KW-1133">Transmembrane helix</keyword>
<proteinExistence type="inferred from homology"/>
<accession>A0A0R1UY49</accession>
<dbReference type="Proteomes" id="UP000051084">
    <property type="component" value="Unassembled WGS sequence"/>
</dbReference>
<feature type="transmembrane region" description="Helical" evidence="8">
    <location>
        <begin position="79"/>
        <end position="98"/>
    </location>
</feature>
<keyword evidence="4 8" id="KW-0812">Transmembrane</keyword>
<evidence type="ECO:0000256" key="8">
    <source>
        <dbReference type="SAM" id="Phobius"/>
    </source>
</evidence>
<protein>
    <submittedName>
        <fullName evidence="9">Uncharacterized protein</fullName>
    </submittedName>
</protein>
<dbReference type="PATRIC" id="fig|1423742.4.peg.50"/>
<comment type="similarity">
    <text evidence="2">Belongs to the MreD family.</text>
</comment>
<dbReference type="Pfam" id="PF04093">
    <property type="entry name" value="MreD"/>
    <property type="match status" value="1"/>
</dbReference>
<evidence type="ECO:0000256" key="4">
    <source>
        <dbReference type="ARBA" id="ARBA00022692"/>
    </source>
</evidence>